<dbReference type="Proteomes" id="UP001231109">
    <property type="component" value="Unassembled WGS sequence"/>
</dbReference>
<comment type="cofactor">
    <cofactor evidence="1">
        <name>Fe(2+)</name>
        <dbReference type="ChEBI" id="CHEBI:29033"/>
    </cofactor>
</comment>
<dbReference type="InterPro" id="IPR050411">
    <property type="entry name" value="AlphaKG_dependent_hydroxylases"/>
</dbReference>
<reference evidence="5 6" key="1">
    <citation type="submission" date="2022-11" db="EMBL/GenBank/DDBJ databases">
        <title>Viruses from the air-sea interface of a natural surface slick.</title>
        <authorList>
            <person name="Rahlff J."/>
            <person name="Holmfeldt K."/>
        </authorList>
    </citation>
    <scope>NUCLEOTIDE SEQUENCE [LARGE SCALE GENOMIC DNA]</scope>
    <source>
        <strain evidence="5 6">SMS4</strain>
    </source>
</reference>
<keyword evidence="3" id="KW-0045">Antibiotic biosynthesis</keyword>
<name>A0ABT9HUG4_9GAMM</name>
<evidence type="ECO:0000256" key="1">
    <source>
        <dbReference type="ARBA" id="ARBA00001954"/>
    </source>
</evidence>
<dbReference type="PANTHER" id="PTHR10696">
    <property type="entry name" value="GAMMA-BUTYROBETAINE HYDROXYLASE-RELATED"/>
    <property type="match status" value="1"/>
</dbReference>
<protein>
    <submittedName>
        <fullName evidence="5">TauD/TfdA family dioxygenase</fullName>
    </submittedName>
</protein>
<feature type="domain" description="TauD/TfdA-like" evidence="4">
    <location>
        <begin position="31"/>
        <end position="319"/>
    </location>
</feature>
<keyword evidence="5" id="KW-0223">Dioxygenase</keyword>
<keyword evidence="6" id="KW-1185">Reference proteome</keyword>
<comment type="caution">
    <text evidence="5">The sequence shown here is derived from an EMBL/GenBank/DDBJ whole genome shotgun (WGS) entry which is preliminary data.</text>
</comment>
<dbReference type="EMBL" id="JAPJDZ010000003">
    <property type="protein sequence ID" value="MDP5134765.1"/>
    <property type="molecule type" value="Genomic_DNA"/>
</dbReference>
<dbReference type="PANTHER" id="PTHR10696:SF56">
    <property type="entry name" value="TAUD_TFDA-LIKE DOMAIN-CONTAINING PROTEIN"/>
    <property type="match status" value="1"/>
</dbReference>
<accession>A0ABT9HUG4</accession>
<dbReference type="InterPro" id="IPR042098">
    <property type="entry name" value="TauD-like_sf"/>
</dbReference>
<sequence>MLCEAWFKECFHHILPTVNSAPLIIKPRVRGVDVAYFLHKYRSEFNALLYEFGAILLRASGVETAEDFKRISDSISPESIPYDEKSTPRASLKDVQHVYTSTEYPSRLKIDLHCENSYAHVWPNKILFWCKRAADQGGETLLADTRKVLATLPNWLVAECQQSVVHYHRTFSAELGYEWQVAFEVSSVPELEAKLRLKGYNWEWKDGNLLTLRTGKWLNEHPETKEQVWFNHAHFFHPFSVASALGHDSDALRNMAAALPYQVTFESQAVDDSAVAQIRSAFQACSYSLPMKRGDVLVLDNMLMAHGRNVFEGERQVFVIMTEPNTYRK</sequence>
<dbReference type="Gene3D" id="3.60.130.10">
    <property type="entry name" value="Clavaminate synthase-like"/>
    <property type="match status" value="1"/>
</dbReference>
<dbReference type="Pfam" id="PF02668">
    <property type="entry name" value="TauD"/>
    <property type="match status" value="1"/>
</dbReference>
<evidence type="ECO:0000259" key="4">
    <source>
        <dbReference type="Pfam" id="PF02668"/>
    </source>
</evidence>
<dbReference type="RefSeq" id="WP_305973509.1">
    <property type="nucleotide sequence ID" value="NZ_JAPJDZ010000003.1"/>
</dbReference>
<gene>
    <name evidence="5" type="ORF">ORJ04_02240</name>
</gene>
<dbReference type="InterPro" id="IPR003819">
    <property type="entry name" value="TauD/TfdA-like"/>
</dbReference>
<keyword evidence="2" id="KW-0560">Oxidoreductase</keyword>
<evidence type="ECO:0000313" key="6">
    <source>
        <dbReference type="Proteomes" id="UP001231109"/>
    </source>
</evidence>
<evidence type="ECO:0000256" key="2">
    <source>
        <dbReference type="ARBA" id="ARBA00023002"/>
    </source>
</evidence>
<proteinExistence type="predicted"/>
<evidence type="ECO:0000256" key="3">
    <source>
        <dbReference type="ARBA" id="ARBA00023194"/>
    </source>
</evidence>
<evidence type="ECO:0000313" key="5">
    <source>
        <dbReference type="EMBL" id="MDP5134765.1"/>
    </source>
</evidence>
<dbReference type="SUPFAM" id="SSF51197">
    <property type="entry name" value="Clavaminate synthase-like"/>
    <property type="match status" value="1"/>
</dbReference>
<organism evidence="5 6">
    <name type="scientific">Rheinheimera baltica</name>
    <dbReference type="NCBI Taxonomy" id="67576"/>
    <lineage>
        <taxon>Bacteria</taxon>
        <taxon>Pseudomonadati</taxon>
        <taxon>Pseudomonadota</taxon>
        <taxon>Gammaproteobacteria</taxon>
        <taxon>Chromatiales</taxon>
        <taxon>Chromatiaceae</taxon>
        <taxon>Rheinheimera</taxon>
    </lineage>
</organism>
<dbReference type="GO" id="GO:0051213">
    <property type="term" value="F:dioxygenase activity"/>
    <property type="evidence" value="ECO:0007669"/>
    <property type="project" value="UniProtKB-KW"/>
</dbReference>